<dbReference type="EnsemblMetazoa" id="ACOM023408-RA">
    <property type="protein sequence ID" value="ACOM023408-PA.1"/>
    <property type="gene ID" value="ACOM023408"/>
</dbReference>
<organism evidence="2">
    <name type="scientific">Anopheles coluzzii</name>
    <name type="common">African malaria mosquito</name>
    <dbReference type="NCBI Taxonomy" id="1518534"/>
    <lineage>
        <taxon>Eukaryota</taxon>
        <taxon>Metazoa</taxon>
        <taxon>Ecdysozoa</taxon>
        <taxon>Arthropoda</taxon>
        <taxon>Hexapoda</taxon>
        <taxon>Insecta</taxon>
        <taxon>Pterygota</taxon>
        <taxon>Neoptera</taxon>
        <taxon>Endopterygota</taxon>
        <taxon>Diptera</taxon>
        <taxon>Nematocera</taxon>
        <taxon>Culicoidea</taxon>
        <taxon>Culicidae</taxon>
        <taxon>Anophelinae</taxon>
        <taxon>Anopheles</taxon>
    </lineage>
</organism>
<proteinExistence type="predicted"/>
<evidence type="ECO:0000313" key="2">
    <source>
        <dbReference type="EnsemblMetazoa" id="ACOM023408-PA.1"/>
    </source>
</evidence>
<dbReference type="Proteomes" id="UP000075882">
    <property type="component" value="Unassembled WGS sequence"/>
</dbReference>
<feature type="domain" description="YdhG-like" evidence="1">
    <location>
        <begin position="5"/>
        <end position="96"/>
    </location>
</feature>
<accession>A0A8W7P233</accession>
<dbReference type="SUPFAM" id="SSF159888">
    <property type="entry name" value="YdhG-like"/>
    <property type="match status" value="1"/>
</dbReference>
<name>A0A8W7P233_ANOCL</name>
<sequence>LDEPQRSTLAELRRTILDIVPAAEETISYGMPAFRLNGKVIAGFAAFKHHVSYFPHSGSVLAVLKDDLVGYKTSKGTLRFASDVPLPRPLVEKLLAVRIEQALEPELRKR</sequence>
<dbReference type="Gene3D" id="3.90.1150.200">
    <property type="match status" value="1"/>
</dbReference>
<dbReference type="AlphaFoldDB" id="A0A8W7P233"/>
<evidence type="ECO:0000259" key="1">
    <source>
        <dbReference type="Pfam" id="PF08818"/>
    </source>
</evidence>
<protein>
    <recommendedName>
        <fullName evidence="1">YdhG-like domain-containing protein</fullName>
    </recommendedName>
</protein>
<dbReference type="InterPro" id="IPR014922">
    <property type="entry name" value="YdhG-like"/>
</dbReference>
<reference evidence="2" key="1">
    <citation type="submission" date="2022-08" db="UniProtKB">
        <authorList>
            <consortium name="EnsemblMetazoa"/>
        </authorList>
    </citation>
    <scope>IDENTIFICATION</scope>
</reference>
<dbReference type="Pfam" id="PF08818">
    <property type="entry name" value="DUF1801"/>
    <property type="match status" value="1"/>
</dbReference>